<evidence type="ECO:0000256" key="4">
    <source>
        <dbReference type="ARBA" id="ARBA00011533"/>
    </source>
</evidence>
<evidence type="ECO:0000256" key="6">
    <source>
        <dbReference type="ARBA" id="ARBA00022660"/>
    </source>
</evidence>
<keyword evidence="10" id="KW-0472">Membrane</keyword>
<dbReference type="PANTHER" id="PTHR12653">
    <property type="entry name" value="NADH-UBIQUINONE OXIDOREDUCTASE 13 KD-B SUBUNIT"/>
    <property type="match status" value="1"/>
</dbReference>
<accession>A0ABP1PCE0</accession>
<comment type="similarity">
    <text evidence="3">Belongs to the complex I NDUFA5 subunit family.</text>
</comment>
<reference evidence="11 12" key="1">
    <citation type="submission" date="2024-08" db="EMBL/GenBank/DDBJ databases">
        <authorList>
            <person name="Will J Nash"/>
            <person name="Angela Man"/>
            <person name="Seanna McTaggart"/>
            <person name="Kendall Baker"/>
            <person name="Tom Barker"/>
            <person name="Leah Catchpole"/>
            <person name="Alex Durrant"/>
            <person name="Karim Gharbi"/>
            <person name="Naomi Irish"/>
            <person name="Gemy Kaithakottil"/>
            <person name="Debby Ku"/>
            <person name="Aaliyah Providence"/>
            <person name="Felix Shaw"/>
            <person name="David Swarbreck"/>
            <person name="Chris Watkins"/>
            <person name="Ann M. McCartney"/>
            <person name="Giulio Formenti"/>
            <person name="Alice Mouton"/>
            <person name="Noel Vella"/>
            <person name="Bjorn M von Reumont"/>
            <person name="Adriana Vella"/>
            <person name="Wilfried Haerty"/>
        </authorList>
    </citation>
    <scope>NUCLEOTIDE SEQUENCE [LARGE SCALE GENOMIC DNA]</scope>
</reference>
<dbReference type="Proteomes" id="UP001642520">
    <property type="component" value="Unassembled WGS sequence"/>
</dbReference>
<comment type="subunit">
    <text evidence="4">Complex I is composed of 45 different subunits.</text>
</comment>
<keyword evidence="8" id="KW-0249">Electron transport</keyword>
<keyword evidence="12" id="KW-1185">Reference proteome</keyword>
<gene>
    <name evidence="11" type="ORF">XYLVIOL_LOCUS9416</name>
</gene>
<protein>
    <recommendedName>
        <fullName evidence="13">NADH dehydrogenase [ubiquinone] 1 alpha subcomplex subunit 5</fullName>
    </recommendedName>
</protein>
<keyword evidence="6" id="KW-0679">Respiratory chain</keyword>
<evidence type="ECO:0000256" key="5">
    <source>
        <dbReference type="ARBA" id="ARBA00022448"/>
    </source>
</evidence>
<proteinExistence type="inferred from homology"/>
<evidence type="ECO:0000256" key="3">
    <source>
        <dbReference type="ARBA" id="ARBA00010261"/>
    </source>
</evidence>
<evidence type="ECO:0000256" key="2">
    <source>
        <dbReference type="ARBA" id="ARBA00004443"/>
    </source>
</evidence>
<evidence type="ECO:0000256" key="8">
    <source>
        <dbReference type="ARBA" id="ARBA00022982"/>
    </source>
</evidence>
<evidence type="ECO:0000313" key="11">
    <source>
        <dbReference type="EMBL" id="CAL7949473.1"/>
    </source>
</evidence>
<evidence type="ECO:0000256" key="9">
    <source>
        <dbReference type="ARBA" id="ARBA00023128"/>
    </source>
</evidence>
<evidence type="ECO:0000256" key="1">
    <source>
        <dbReference type="ARBA" id="ARBA00003195"/>
    </source>
</evidence>
<dbReference type="Pfam" id="PF04716">
    <property type="entry name" value="ETC_C1_NDUFA5"/>
    <property type="match status" value="1"/>
</dbReference>
<dbReference type="PANTHER" id="PTHR12653:SF0">
    <property type="entry name" value="NADH DEHYDROGENASE [UBIQUINONE] 1 ALPHA SUBCOMPLEX SUBUNIT 5"/>
    <property type="match status" value="1"/>
</dbReference>
<sequence length="119" mass="14052">MAGVLKRTTGLTGLVVSKRSNVDLYEIYDRILRLAKLLPENYVYRKSLENMVAERHTILKQHTDIATIEAKIGQGKMEELIFQAKREFNMLQSFIQEYKPWEDLMQEPPPHQWTWPPHN</sequence>
<evidence type="ECO:0000256" key="10">
    <source>
        <dbReference type="ARBA" id="ARBA00023136"/>
    </source>
</evidence>
<name>A0ABP1PCE0_XYLVO</name>
<keyword evidence="9" id="KW-0496">Mitochondrion</keyword>
<evidence type="ECO:0000256" key="7">
    <source>
        <dbReference type="ARBA" id="ARBA00022792"/>
    </source>
</evidence>
<comment type="caution">
    <text evidence="11">The sequence shown here is derived from an EMBL/GenBank/DDBJ whole genome shotgun (WGS) entry which is preliminary data.</text>
</comment>
<comment type="function">
    <text evidence="1">Accessory subunit of the mitochondrial membrane respiratory chain NADH dehydrogenase (Complex I), that is believed not to be involved in catalysis. Complex I functions in the transfer of electrons from NADH to the respiratory chain. The immediate electron acceptor for the enzyme is believed to be ubiquinone.</text>
</comment>
<dbReference type="EMBL" id="CAXAJV020001300">
    <property type="protein sequence ID" value="CAL7949473.1"/>
    <property type="molecule type" value="Genomic_DNA"/>
</dbReference>
<comment type="subcellular location">
    <subcellularLocation>
        <location evidence="2">Mitochondrion inner membrane</location>
        <topology evidence="2">Peripheral membrane protein</topology>
        <orientation evidence="2">Matrix side</orientation>
    </subcellularLocation>
</comment>
<evidence type="ECO:0008006" key="13">
    <source>
        <dbReference type="Google" id="ProtNLM"/>
    </source>
</evidence>
<organism evidence="11 12">
    <name type="scientific">Xylocopa violacea</name>
    <name type="common">Violet carpenter bee</name>
    <name type="synonym">Apis violacea</name>
    <dbReference type="NCBI Taxonomy" id="135666"/>
    <lineage>
        <taxon>Eukaryota</taxon>
        <taxon>Metazoa</taxon>
        <taxon>Ecdysozoa</taxon>
        <taxon>Arthropoda</taxon>
        <taxon>Hexapoda</taxon>
        <taxon>Insecta</taxon>
        <taxon>Pterygota</taxon>
        <taxon>Neoptera</taxon>
        <taxon>Endopterygota</taxon>
        <taxon>Hymenoptera</taxon>
        <taxon>Apocrita</taxon>
        <taxon>Aculeata</taxon>
        <taxon>Apoidea</taxon>
        <taxon>Anthophila</taxon>
        <taxon>Apidae</taxon>
        <taxon>Xylocopa</taxon>
        <taxon>Xylocopa</taxon>
    </lineage>
</organism>
<evidence type="ECO:0000313" key="12">
    <source>
        <dbReference type="Proteomes" id="UP001642520"/>
    </source>
</evidence>
<keyword evidence="7" id="KW-0999">Mitochondrion inner membrane</keyword>
<dbReference type="InterPro" id="IPR006806">
    <property type="entry name" value="NDUFA5"/>
</dbReference>
<keyword evidence="5" id="KW-0813">Transport</keyword>